<gene>
    <name evidence="1" type="ORF">SVUK_LOCUS13565</name>
</gene>
<dbReference type="Proteomes" id="UP000270094">
    <property type="component" value="Unassembled WGS sequence"/>
</dbReference>
<evidence type="ECO:0000313" key="2">
    <source>
        <dbReference type="Proteomes" id="UP000270094"/>
    </source>
</evidence>
<organism evidence="1 2">
    <name type="scientific">Strongylus vulgaris</name>
    <name type="common">Blood worm</name>
    <dbReference type="NCBI Taxonomy" id="40348"/>
    <lineage>
        <taxon>Eukaryota</taxon>
        <taxon>Metazoa</taxon>
        <taxon>Ecdysozoa</taxon>
        <taxon>Nematoda</taxon>
        <taxon>Chromadorea</taxon>
        <taxon>Rhabditida</taxon>
        <taxon>Rhabditina</taxon>
        <taxon>Rhabditomorpha</taxon>
        <taxon>Strongyloidea</taxon>
        <taxon>Strongylidae</taxon>
        <taxon>Strongylus</taxon>
    </lineage>
</organism>
<dbReference type="EMBL" id="UYYB01102337">
    <property type="protein sequence ID" value="VDM78567.1"/>
    <property type="molecule type" value="Genomic_DNA"/>
</dbReference>
<keyword evidence="2" id="KW-1185">Reference proteome</keyword>
<protein>
    <submittedName>
        <fullName evidence="1">Uncharacterized protein</fullName>
    </submittedName>
</protein>
<name>A0A3P7JQL9_STRVU</name>
<dbReference type="AlphaFoldDB" id="A0A3P7JQL9"/>
<evidence type="ECO:0000313" key="1">
    <source>
        <dbReference type="EMBL" id="VDM78567.1"/>
    </source>
</evidence>
<proteinExistence type="predicted"/>
<dbReference type="OrthoDB" id="10458918at2759"/>
<sequence>MCLHRLYRKLISEEPTIAVESEPHAVPLAHAHVAPIAPAVPVAPVAPLVASVSAVPLASVWDYHHMFPYNHYYHPRSAIHNVAKSYAKETGHASATSVVSESGHLPHSLGLHLPNLANSLFYAEPWKSRLHHQKAAKKILKIHKAVNTKTH</sequence>
<accession>A0A3P7JQL9</accession>
<reference evidence="1 2" key="1">
    <citation type="submission" date="2018-11" db="EMBL/GenBank/DDBJ databases">
        <authorList>
            <consortium name="Pathogen Informatics"/>
        </authorList>
    </citation>
    <scope>NUCLEOTIDE SEQUENCE [LARGE SCALE GENOMIC DNA]</scope>
</reference>